<name>T1K8X8_TETUR</name>
<feature type="repeat" description="WD" evidence="11">
    <location>
        <begin position="55"/>
        <end position="88"/>
    </location>
</feature>
<feature type="repeat" description="WD" evidence="11">
    <location>
        <begin position="316"/>
        <end position="351"/>
    </location>
</feature>
<comment type="function">
    <text evidence="7">Required for pre-mRNA splicing as component of the activated spliceosome. Component of the U5 small nuclear ribonucleoprotein (snRNP) complex and the U4/U6-U5 tri-snRNP complex, building blocks of the spliceosome. As a component of the minor spliceosome, involved in the splicing of U12-type introns in pre-mRNAs.</text>
</comment>
<dbReference type="OrthoDB" id="1068471at2759"/>
<dbReference type="GO" id="GO:0006397">
    <property type="term" value="P:mRNA processing"/>
    <property type="evidence" value="ECO:0007669"/>
    <property type="project" value="UniProtKB-KW"/>
</dbReference>
<keyword evidence="2 11" id="KW-0853">WD repeat</keyword>
<evidence type="ECO:0000313" key="12">
    <source>
        <dbReference type="EnsemblMetazoa" id="tetur07g02960.1"/>
    </source>
</evidence>
<dbReference type="SUPFAM" id="SSF50978">
    <property type="entry name" value="WD40 repeat-like"/>
    <property type="match status" value="1"/>
</dbReference>
<keyword evidence="5" id="KW-0508">mRNA splicing</keyword>
<keyword evidence="6" id="KW-0539">Nucleus</keyword>
<dbReference type="Pfam" id="PF00400">
    <property type="entry name" value="WD40"/>
    <property type="match status" value="6"/>
</dbReference>
<dbReference type="PROSITE" id="PS50294">
    <property type="entry name" value="WD_REPEATS_REGION"/>
    <property type="match status" value="5"/>
</dbReference>
<dbReference type="AlphaFoldDB" id="T1K8X8"/>
<dbReference type="InterPro" id="IPR052234">
    <property type="entry name" value="U5_snRNP_Component"/>
</dbReference>
<proteinExistence type="predicted"/>
<evidence type="ECO:0000256" key="6">
    <source>
        <dbReference type="ARBA" id="ARBA00023242"/>
    </source>
</evidence>
<evidence type="ECO:0000256" key="9">
    <source>
        <dbReference type="ARBA" id="ARBA00073554"/>
    </source>
</evidence>
<comment type="subunit">
    <text evidence="8">Component of the pre-catalytic and catalytic spliceosome complexes. Component of the postcatalytic spliceosome P complex. Part of the U5 snRNP complex. Interacts with PRPF8. Component of the U4/U6-U5 tri-snRNP complex composed of the U4, U6 and U5 snRNAs and at least PRPF3, PRPF4, PRPF6, PRPF8, PRPF31, SNRNP200, TXNL4A, WDR57, SNRNP40, DDX23, CD2BP2, PPIH, SNU13, EFTUD2, SART1 and USP39. Component of the minor spliceosome, which splices U12-type introns.</text>
</comment>
<feature type="repeat" description="WD" evidence="11">
    <location>
        <begin position="140"/>
        <end position="182"/>
    </location>
</feature>
<feature type="repeat" description="WD" evidence="11">
    <location>
        <begin position="285"/>
        <end position="315"/>
    </location>
</feature>
<dbReference type="EnsemblMetazoa" id="tetur07g02960.1">
    <property type="protein sequence ID" value="tetur07g02960.1"/>
    <property type="gene ID" value="tetur07g02960"/>
</dbReference>
<dbReference type="Proteomes" id="UP000015104">
    <property type="component" value="Unassembled WGS sequence"/>
</dbReference>
<evidence type="ECO:0000256" key="11">
    <source>
        <dbReference type="PROSITE-ProRule" id="PRU00221"/>
    </source>
</evidence>
<evidence type="ECO:0000256" key="7">
    <source>
        <dbReference type="ARBA" id="ARBA00057342"/>
    </source>
</evidence>
<feature type="repeat" description="WD" evidence="11">
    <location>
        <begin position="98"/>
        <end position="139"/>
    </location>
</feature>
<dbReference type="EMBL" id="CAEY01001885">
    <property type="status" value="NOT_ANNOTATED_CDS"/>
    <property type="molecule type" value="Genomic_DNA"/>
</dbReference>
<dbReference type="InterPro" id="IPR001680">
    <property type="entry name" value="WD40_rpt"/>
</dbReference>
<reference evidence="13" key="1">
    <citation type="submission" date="2011-08" db="EMBL/GenBank/DDBJ databases">
        <authorList>
            <person name="Rombauts S."/>
        </authorList>
    </citation>
    <scope>NUCLEOTIDE SEQUENCE</scope>
    <source>
        <strain evidence="13">London</strain>
    </source>
</reference>
<dbReference type="PROSITE" id="PS00678">
    <property type="entry name" value="WD_REPEATS_1"/>
    <property type="match status" value="2"/>
</dbReference>
<accession>T1K8X8</accession>
<dbReference type="eggNOG" id="KOG0265">
    <property type="taxonomic scope" value="Eukaryota"/>
</dbReference>
<keyword evidence="4" id="KW-0677">Repeat</keyword>
<evidence type="ECO:0000256" key="3">
    <source>
        <dbReference type="ARBA" id="ARBA00022664"/>
    </source>
</evidence>
<feature type="repeat" description="WD" evidence="11">
    <location>
        <begin position="224"/>
        <end position="258"/>
    </location>
</feature>
<dbReference type="HOGENOM" id="CLU_000288_57_2_1"/>
<gene>
    <name evidence="12" type="primary">107361742</name>
</gene>
<dbReference type="Gene3D" id="2.130.10.10">
    <property type="entry name" value="YVTN repeat-like/Quinoprotein amine dehydrogenase"/>
    <property type="match status" value="1"/>
</dbReference>
<dbReference type="InterPro" id="IPR019775">
    <property type="entry name" value="WD40_repeat_CS"/>
</dbReference>
<dbReference type="CDD" id="cd00200">
    <property type="entry name" value="WD40"/>
    <property type="match status" value="1"/>
</dbReference>
<dbReference type="GO" id="GO:0071013">
    <property type="term" value="C:catalytic step 2 spliceosome"/>
    <property type="evidence" value="ECO:0007669"/>
    <property type="project" value="TreeGrafter"/>
</dbReference>
<dbReference type="PROSITE" id="PS50082">
    <property type="entry name" value="WD_REPEATS_2"/>
    <property type="match status" value="6"/>
</dbReference>
<evidence type="ECO:0000313" key="13">
    <source>
        <dbReference type="Proteomes" id="UP000015104"/>
    </source>
</evidence>
<dbReference type="OMA" id="IWDIRPY"/>
<dbReference type="KEGG" id="tut:107361742"/>
<dbReference type="GO" id="GO:0005682">
    <property type="term" value="C:U5 snRNP"/>
    <property type="evidence" value="ECO:0007669"/>
    <property type="project" value="UniProtKB-ARBA"/>
</dbReference>
<dbReference type="GO" id="GO:0000375">
    <property type="term" value="P:RNA splicing, via transesterification reactions"/>
    <property type="evidence" value="ECO:0007669"/>
    <property type="project" value="UniProtKB-ARBA"/>
</dbReference>
<evidence type="ECO:0000256" key="10">
    <source>
        <dbReference type="ARBA" id="ARBA00075772"/>
    </source>
</evidence>
<dbReference type="InterPro" id="IPR015943">
    <property type="entry name" value="WD40/YVTN_repeat-like_dom_sf"/>
</dbReference>
<dbReference type="PANTHER" id="PTHR44006:SF1">
    <property type="entry name" value="U5 SMALL NUCLEAR RIBONUCLEOPROTEIN 40 KDA PROTEIN"/>
    <property type="match status" value="1"/>
</dbReference>
<comment type="subcellular location">
    <subcellularLocation>
        <location evidence="1">Nucleus</location>
    </subcellularLocation>
</comment>
<dbReference type="FunFam" id="2.130.10.10:FF:000229">
    <property type="entry name" value="Small nuclear ribonucleoprotein U5 subunit 40"/>
    <property type="match status" value="1"/>
</dbReference>
<evidence type="ECO:0000256" key="1">
    <source>
        <dbReference type="ARBA" id="ARBA00004123"/>
    </source>
</evidence>
<protein>
    <recommendedName>
        <fullName evidence="9">U5 small nuclear ribonucleoprotein 40 kDa protein</fullName>
    </recommendedName>
    <alternativeName>
        <fullName evidence="10">WD repeat-containing protein 57</fullName>
    </alternativeName>
</protein>
<dbReference type="STRING" id="32264.T1K8X8"/>
<dbReference type="SMART" id="SM00320">
    <property type="entry name" value="WD40"/>
    <property type="match status" value="7"/>
</dbReference>
<reference evidence="12" key="2">
    <citation type="submission" date="2015-06" db="UniProtKB">
        <authorList>
            <consortium name="EnsemblMetazoa"/>
        </authorList>
    </citation>
    <scope>IDENTIFICATION</scope>
</reference>
<evidence type="ECO:0000256" key="2">
    <source>
        <dbReference type="ARBA" id="ARBA00022574"/>
    </source>
</evidence>
<dbReference type="PRINTS" id="PR00320">
    <property type="entry name" value="GPROTEINBRPT"/>
</dbReference>
<evidence type="ECO:0000256" key="4">
    <source>
        <dbReference type="ARBA" id="ARBA00022737"/>
    </source>
</evidence>
<dbReference type="InterPro" id="IPR036322">
    <property type="entry name" value="WD40_repeat_dom_sf"/>
</dbReference>
<dbReference type="InterPro" id="IPR020472">
    <property type="entry name" value="WD40_PAC1"/>
</dbReference>
<evidence type="ECO:0000256" key="8">
    <source>
        <dbReference type="ARBA" id="ARBA00064268"/>
    </source>
</evidence>
<keyword evidence="13" id="KW-1185">Reference proteome</keyword>
<sequence length="351" mass="39098">MAKRPGDEFTTVGAVVPLKKGRNELVQAVDPSKSRAVVEMGPPRTSSLFAPIMQLSGHQGEVYSCKFHPDGRVIASAGYDRQLYLWNVFGECENLAALQAHKGAILDVQYSVDGTNIFTASTDKTIIMWDSKTMTRVKKMKGHSSIVNSCHASRRGPQLLVSAGDDCNIKIWDLRDRKCSQTYKDKYQNLAVTFNENSDQVIFGGIDNLVKVYDMRKGEILYSMVGHFDSITGLSLSPDGSFVLSNAMDNTLCIWDIRPFASKERCTKTLQGHQHNAEKNLLRCSWSPDGTKVSAGSADRHVYIWDTHYRRILYKLPGHHGAVTEVVFHPSEPIVLSGSIDKELYLGEIEP</sequence>
<dbReference type="PANTHER" id="PTHR44006">
    <property type="entry name" value="U5 SMALL NUCLEAR RIBONUCLEOPROTEIN 40 KDA PROTEIN"/>
    <property type="match status" value="1"/>
</dbReference>
<organism evidence="12 13">
    <name type="scientific">Tetranychus urticae</name>
    <name type="common">Two-spotted spider mite</name>
    <dbReference type="NCBI Taxonomy" id="32264"/>
    <lineage>
        <taxon>Eukaryota</taxon>
        <taxon>Metazoa</taxon>
        <taxon>Ecdysozoa</taxon>
        <taxon>Arthropoda</taxon>
        <taxon>Chelicerata</taxon>
        <taxon>Arachnida</taxon>
        <taxon>Acari</taxon>
        <taxon>Acariformes</taxon>
        <taxon>Trombidiformes</taxon>
        <taxon>Prostigmata</taxon>
        <taxon>Eleutherengona</taxon>
        <taxon>Raphignathae</taxon>
        <taxon>Tetranychoidea</taxon>
        <taxon>Tetranychidae</taxon>
        <taxon>Tetranychus</taxon>
    </lineage>
</organism>
<keyword evidence="3" id="KW-0507">mRNA processing</keyword>
<evidence type="ECO:0000256" key="5">
    <source>
        <dbReference type="ARBA" id="ARBA00023187"/>
    </source>
</evidence>
<dbReference type="GO" id="GO:0003723">
    <property type="term" value="F:RNA binding"/>
    <property type="evidence" value="ECO:0007669"/>
    <property type="project" value="TreeGrafter"/>
</dbReference>